<feature type="signal peptide" evidence="4">
    <location>
        <begin position="1"/>
        <end position="17"/>
    </location>
</feature>
<evidence type="ECO:0000256" key="2">
    <source>
        <dbReference type="ARBA" id="ARBA00022679"/>
    </source>
</evidence>
<dbReference type="InterPro" id="IPR050271">
    <property type="entry name" value="UDP-glycosyltransferase"/>
</dbReference>
<keyword evidence="6" id="KW-1185">Reference proteome</keyword>
<proteinExistence type="inferred from homology"/>
<dbReference type="AlphaFoldDB" id="A0A8H7U9T5"/>
<reference evidence="5" key="1">
    <citation type="submission" date="2020-12" db="EMBL/GenBank/DDBJ databases">
        <title>Metabolic potential, ecology and presence of endohyphal bacteria is reflected in genomic diversity of Mucoromycotina.</title>
        <authorList>
            <person name="Muszewska A."/>
            <person name="Okrasinska A."/>
            <person name="Steczkiewicz K."/>
            <person name="Drgas O."/>
            <person name="Orlowska M."/>
            <person name="Perlinska-Lenart U."/>
            <person name="Aleksandrzak-Piekarczyk T."/>
            <person name="Szatraj K."/>
            <person name="Zielenkiewicz U."/>
            <person name="Pilsyk S."/>
            <person name="Malc E."/>
            <person name="Mieczkowski P."/>
            <person name="Kruszewska J.S."/>
            <person name="Biernat P."/>
            <person name="Pawlowska J."/>
        </authorList>
    </citation>
    <scope>NUCLEOTIDE SEQUENCE</scope>
    <source>
        <strain evidence="5">WA0000051536</strain>
    </source>
</reference>
<evidence type="ECO:0000313" key="5">
    <source>
        <dbReference type="EMBL" id="KAG2177651.1"/>
    </source>
</evidence>
<evidence type="ECO:0000256" key="3">
    <source>
        <dbReference type="RuleBase" id="RU003718"/>
    </source>
</evidence>
<dbReference type="Gene3D" id="3.40.50.2000">
    <property type="entry name" value="Glycogen Phosphorylase B"/>
    <property type="match status" value="2"/>
</dbReference>
<dbReference type="PANTHER" id="PTHR48043:SF145">
    <property type="entry name" value="FI06409P-RELATED"/>
    <property type="match status" value="1"/>
</dbReference>
<evidence type="ECO:0000256" key="4">
    <source>
        <dbReference type="SAM" id="SignalP"/>
    </source>
</evidence>
<comment type="similarity">
    <text evidence="3">Belongs to the UDP-glycosyltransferase family.</text>
</comment>
<dbReference type="CDD" id="cd03784">
    <property type="entry name" value="GT1_Gtf-like"/>
    <property type="match status" value="1"/>
</dbReference>
<dbReference type="OrthoDB" id="5835829at2759"/>
<accession>A0A8H7U9T5</accession>
<dbReference type="SUPFAM" id="SSF53756">
    <property type="entry name" value="UDP-Glycosyltransferase/glycogen phosphorylase"/>
    <property type="match status" value="1"/>
</dbReference>
<comment type="caution">
    <text evidence="5">The sequence shown here is derived from an EMBL/GenBank/DDBJ whole genome shotgun (WGS) entry which is preliminary data.</text>
</comment>
<dbReference type="Pfam" id="PF00201">
    <property type="entry name" value="UDPGT"/>
    <property type="match status" value="1"/>
</dbReference>
<dbReference type="InterPro" id="IPR002213">
    <property type="entry name" value="UDP_glucos_trans"/>
</dbReference>
<evidence type="ECO:0000256" key="1">
    <source>
        <dbReference type="ARBA" id="ARBA00022676"/>
    </source>
</evidence>
<keyword evidence="4" id="KW-0732">Signal</keyword>
<protein>
    <recommendedName>
        <fullName evidence="7">UDP-glycosyltransferases domain-containing protein</fullName>
    </recommendedName>
</protein>
<evidence type="ECO:0000313" key="6">
    <source>
        <dbReference type="Proteomes" id="UP000612746"/>
    </source>
</evidence>
<keyword evidence="2 3" id="KW-0808">Transferase</keyword>
<name>A0A8H7U9T5_9FUNG</name>
<keyword evidence="1 3" id="KW-0328">Glycosyltransferase</keyword>
<sequence length="543" mass="62117">MKLSWYLLLLYASLVLAQGPVATEPKIFFLGTLGGISHTAWVIEILDEVRTRGYNVSYVSNQANEKYIKNYPKVGFIPLQDPNTSVQFRDFFDLEKPFSKKAVAVLTTYFKDTYADQVSEYMTLMKTEKPDLMVCDHIAMACMDVAYHLNITVVVTSTVKVRVGKCVAEPADHFTDESMLDSDMDSQSFMGRLKTSYQYAHERLRILINIWPLDLELQKIRRHMKIRKLRYLTPDSSAVKLFNQMFPLENPYPLNANEHYIGPIFLRQPQPLSNKLASFLDSHKKVVYIAFGQMYTPTQHEFNALVQALLTNYRHGIIDGFIWATVGLPSSMLDSFQSNRTINSHGFANNPDFLFEQWVPQYSVLNHTSTKLFISHAGTASTHEAVFNGVPILAHPFSSDQPTNAVQLQKAGVALINDRKTCTAESISKKIKTIMKDRYSEFVTKANELRGLAHIASRRKALAADIIEQLALYSRQGKAWFYQQYEPTYHLFMPSWYKLCLAYIAFKLGGLGVRTFRQHLSKMAYQTLTQGRDFTYSQSKKLQ</sequence>
<dbReference type="GO" id="GO:0008194">
    <property type="term" value="F:UDP-glycosyltransferase activity"/>
    <property type="evidence" value="ECO:0007669"/>
    <property type="project" value="InterPro"/>
</dbReference>
<feature type="chain" id="PRO_5034183803" description="UDP-glycosyltransferases domain-containing protein" evidence="4">
    <location>
        <begin position="18"/>
        <end position="543"/>
    </location>
</feature>
<evidence type="ECO:0008006" key="7">
    <source>
        <dbReference type="Google" id="ProtNLM"/>
    </source>
</evidence>
<dbReference type="Proteomes" id="UP000612746">
    <property type="component" value="Unassembled WGS sequence"/>
</dbReference>
<dbReference type="PANTHER" id="PTHR48043">
    <property type="entry name" value="EG:EG0003.4 PROTEIN-RELATED"/>
    <property type="match status" value="1"/>
</dbReference>
<gene>
    <name evidence="5" type="ORF">INT44_008165</name>
</gene>
<dbReference type="PROSITE" id="PS00375">
    <property type="entry name" value="UDPGT"/>
    <property type="match status" value="1"/>
</dbReference>
<dbReference type="EMBL" id="JAEPRA010000012">
    <property type="protein sequence ID" value="KAG2177651.1"/>
    <property type="molecule type" value="Genomic_DNA"/>
</dbReference>
<dbReference type="InterPro" id="IPR035595">
    <property type="entry name" value="UDP_glycos_trans_CS"/>
</dbReference>
<organism evidence="5 6">
    <name type="scientific">Umbelopsis vinacea</name>
    <dbReference type="NCBI Taxonomy" id="44442"/>
    <lineage>
        <taxon>Eukaryota</taxon>
        <taxon>Fungi</taxon>
        <taxon>Fungi incertae sedis</taxon>
        <taxon>Mucoromycota</taxon>
        <taxon>Mucoromycotina</taxon>
        <taxon>Umbelopsidomycetes</taxon>
        <taxon>Umbelopsidales</taxon>
        <taxon>Umbelopsidaceae</taxon>
        <taxon>Umbelopsis</taxon>
    </lineage>
</organism>